<proteinExistence type="inferred from homology"/>
<evidence type="ECO:0000313" key="16">
    <source>
        <dbReference type="RefSeq" id="XP_060048090.1"/>
    </source>
</evidence>
<evidence type="ECO:0000256" key="12">
    <source>
        <dbReference type="RuleBase" id="RU362106"/>
    </source>
</evidence>
<keyword evidence="10" id="KW-0804">Transcription</keyword>
<keyword evidence="3 11" id="KW-0489">Methyltransferase</keyword>
<dbReference type="InterPro" id="IPR020598">
    <property type="entry name" value="rRNA_Ade_methylase_Trfase_N"/>
</dbReference>
<dbReference type="Pfam" id="PF00398">
    <property type="entry name" value="RrnaAD"/>
    <property type="match status" value="1"/>
</dbReference>
<dbReference type="Gene3D" id="3.40.50.150">
    <property type="entry name" value="Vaccinia Virus protein VP39"/>
    <property type="match status" value="1"/>
</dbReference>
<keyword evidence="4 11" id="KW-0808">Transferase</keyword>
<dbReference type="PROSITE" id="PS51689">
    <property type="entry name" value="SAM_RNA_A_N6_MT"/>
    <property type="match status" value="1"/>
</dbReference>
<feature type="domain" description="Ribosomal RNA adenine methylase transferase N-terminal" evidence="14">
    <location>
        <begin position="81"/>
        <end position="272"/>
    </location>
</feature>
<dbReference type="GO" id="GO:0016740">
    <property type="term" value="F:transferase activity"/>
    <property type="evidence" value="ECO:0007669"/>
    <property type="project" value="UniProtKB-KW"/>
</dbReference>
<evidence type="ECO:0000256" key="13">
    <source>
        <dbReference type="SAM" id="SignalP"/>
    </source>
</evidence>
<keyword evidence="5 11" id="KW-0949">S-adenosyl-L-methionine</keyword>
<protein>
    <recommendedName>
        <fullName evidence="12">rRNA adenine N(6)-methyltransferase</fullName>
        <ecNumber evidence="12">2.1.1.-</ecNumber>
    </recommendedName>
</protein>
<evidence type="ECO:0000256" key="1">
    <source>
        <dbReference type="ARBA" id="ARBA00004173"/>
    </source>
</evidence>
<keyword evidence="9" id="KW-0496">Mitochondrion</keyword>
<reference evidence="16" key="1">
    <citation type="submission" date="2025-08" db="UniProtKB">
        <authorList>
            <consortium name="RefSeq"/>
        </authorList>
    </citation>
    <scope>IDENTIFICATION</scope>
</reference>
<evidence type="ECO:0000256" key="3">
    <source>
        <dbReference type="ARBA" id="ARBA00022603"/>
    </source>
</evidence>
<evidence type="ECO:0000256" key="7">
    <source>
        <dbReference type="ARBA" id="ARBA00022946"/>
    </source>
</evidence>
<evidence type="ECO:0000256" key="5">
    <source>
        <dbReference type="ARBA" id="ARBA00022691"/>
    </source>
</evidence>
<feature type="signal peptide" evidence="13">
    <location>
        <begin position="1"/>
        <end position="15"/>
    </location>
</feature>
<keyword evidence="13" id="KW-0732">Signal</keyword>
<accession>A0ABM3XGZ3</accession>
<dbReference type="PIRSF" id="PIRSF027833">
    <property type="entry name" value="MtTFB2"/>
    <property type="match status" value="1"/>
</dbReference>
<dbReference type="SMART" id="SM00650">
    <property type="entry name" value="rADc"/>
    <property type="match status" value="1"/>
</dbReference>
<evidence type="ECO:0000256" key="6">
    <source>
        <dbReference type="ARBA" id="ARBA00022884"/>
    </source>
</evidence>
<keyword evidence="2 12" id="KW-0698">rRNA processing</keyword>
<dbReference type="InterPro" id="IPR001737">
    <property type="entry name" value="KsgA/Erm"/>
</dbReference>
<keyword evidence="15" id="KW-1185">Reference proteome</keyword>
<evidence type="ECO:0000256" key="10">
    <source>
        <dbReference type="ARBA" id="ARBA00023163"/>
    </source>
</evidence>
<organism evidence="15 16">
    <name type="scientific">Erinaceus europaeus</name>
    <name type="common">Western European hedgehog</name>
    <dbReference type="NCBI Taxonomy" id="9365"/>
    <lineage>
        <taxon>Eukaryota</taxon>
        <taxon>Metazoa</taxon>
        <taxon>Chordata</taxon>
        <taxon>Craniata</taxon>
        <taxon>Vertebrata</taxon>
        <taxon>Euteleostomi</taxon>
        <taxon>Mammalia</taxon>
        <taxon>Eutheria</taxon>
        <taxon>Laurasiatheria</taxon>
        <taxon>Eulipotyphla</taxon>
        <taxon>Erinaceidae</taxon>
        <taxon>Erinaceinae</taxon>
        <taxon>Erinaceus</taxon>
    </lineage>
</organism>
<sequence>MWVAVGALSPRLTLSAWTGASRFCLLRCGKTKRKDLPLRNCLGVSDFRQSLWSGVGFEDQIGKNRFDPRRYITCPELAKNMARVIEKHIKPSPVVLECSPGPGILTQELVGLSSKVIALESDNTFIPQLKSLQKKLDGQLQVVYCDFFKLDPASGGTVRPPIMYTDTLFENLGIRPTSWTADVPMKVIGLLPVKNEKKVLWKLLHDIYSCTSIFQYGRVELNLFIGEQEYQILVANPKSPRMYQSSSVLWQIACDIKLLHTESCSSFDISKPNGKLKKPKEPHQPLQRLCFVQLTPRKNLFTENLTPINYDIFFHMIKQCFVRRSDKLTDHLPSLSPVDVVDILKHIHTLNQSKITDIYPEEFKRLFEIIDSSKEYTHRWLYDEYMEEVIL</sequence>
<dbReference type="PANTHER" id="PTHR11727:SF13">
    <property type="entry name" value="DIMETHYLADENOSINE TRANSFERASE 2, MITOCHONDRIAL"/>
    <property type="match status" value="1"/>
</dbReference>
<evidence type="ECO:0000256" key="9">
    <source>
        <dbReference type="ARBA" id="ARBA00023128"/>
    </source>
</evidence>
<dbReference type="SUPFAM" id="SSF53335">
    <property type="entry name" value="S-adenosyl-L-methionine-dependent methyltransferases"/>
    <property type="match status" value="1"/>
</dbReference>
<evidence type="ECO:0000256" key="8">
    <source>
        <dbReference type="ARBA" id="ARBA00023015"/>
    </source>
</evidence>
<evidence type="ECO:0000256" key="2">
    <source>
        <dbReference type="ARBA" id="ARBA00022552"/>
    </source>
</evidence>
<evidence type="ECO:0000259" key="14">
    <source>
        <dbReference type="SMART" id="SM00650"/>
    </source>
</evidence>
<dbReference type="PANTHER" id="PTHR11727">
    <property type="entry name" value="DIMETHYLADENOSINE TRANSFERASE"/>
    <property type="match status" value="1"/>
</dbReference>
<gene>
    <name evidence="16" type="primary">TFB2M</name>
</gene>
<feature type="binding site" evidence="11">
    <location>
        <position position="146"/>
    </location>
    <ligand>
        <name>S-adenosyl-L-methionine</name>
        <dbReference type="ChEBI" id="CHEBI:59789"/>
    </ligand>
</feature>
<keyword evidence="7" id="KW-0809">Transit peptide</keyword>
<feature type="chain" id="PRO_5045900223" description="rRNA adenine N(6)-methyltransferase" evidence="13">
    <location>
        <begin position="16"/>
        <end position="391"/>
    </location>
</feature>
<evidence type="ECO:0000313" key="15">
    <source>
        <dbReference type="Proteomes" id="UP001652624"/>
    </source>
</evidence>
<feature type="binding site" evidence="11">
    <location>
        <position position="72"/>
    </location>
    <ligand>
        <name>S-adenosyl-L-methionine</name>
        <dbReference type="ChEBI" id="CHEBI:59789"/>
    </ligand>
</feature>
<dbReference type="InterPro" id="IPR029063">
    <property type="entry name" value="SAM-dependent_MTases_sf"/>
</dbReference>
<evidence type="ECO:0000256" key="11">
    <source>
        <dbReference type="PROSITE-ProRule" id="PRU01026"/>
    </source>
</evidence>
<comment type="subcellular location">
    <subcellularLocation>
        <location evidence="1">Mitochondrion</location>
    </subcellularLocation>
</comment>
<dbReference type="Proteomes" id="UP001652624">
    <property type="component" value="Chromosome 6"/>
</dbReference>
<keyword evidence="8" id="KW-0805">Transcription regulation</keyword>
<feature type="binding site" evidence="11">
    <location>
        <position position="120"/>
    </location>
    <ligand>
        <name>S-adenosyl-L-methionine</name>
        <dbReference type="ChEBI" id="CHEBI:59789"/>
    </ligand>
</feature>
<comment type="caution">
    <text evidence="11">Lacks conserved residue(s) required for the propagation of feature annotation.</text>
</comment>
<dbReference type="GeneID" id="103124180"/>
<dbReference type="EC" id="2.1.1.-" evidence="12"/>
<dbReference type="RefSeq" id="XP_060048090.1">
    <property type="nucleotide sequence ID" value="XM_060192107.1"/>
</dbReference>
<keyword evidence="6 11" id="KW-0694">RNA-binding</keyword>
<evidence type="ECO:0000256" key="4">
    <source>
        <dbReference type="ARBA" id="ARBA00022679"/>
    </source>
</evidence>
<name>A0ABM3XGZ3_ERIEU</name>
<comment type="similarity">
    <text evidence="11 12">Belongs to the class I-like SAM-binding methyltransferase superfamily. rRNA adenine N(6)-methyltransferase family.</text>
</comment>